<dbReference type="AlphaFoldDB" id="A7MGG6"/>
<accession>A7MGG6</accession>
<name>A7MGG6_CROS8</name>
<dbReference type="Proteomes" id="UP000000260">
    <property type="component" value="Chromosome"/>
</dbReference>
<gene>
    <name evidence="2" type="ordered locus">ESA_01663</name>
</gene>
<keyword evidence="1" id="KW-0812">Transmembrane</keyword>
<reference evidence="2 3" key="1">
    <citation type="journal article" date="2010" name="PLoS ONE">
        <title>Genome sequence of Cronobacter sakazakii BAA-894 and comparative genomic hybridization analysis with other Cronobacter species.</title>
        <authorList>
            <person name="Kucerova E."/>
            <person name="Clifton S.W."/>
            <person name="Xia X.Q."/>
            <person name="Long F."/>
            <person name="Porwollik S."/>
            <person name="Fulton L."/>
            <person name="Fronick C."/>
            <person name="Minx P."/>
            <person name="Kyung K."/>
            <person name="Warren W."/>
            <person name="Fulton R."/>
            <person name="Feng D."/>
            <person name="Wollam A."/>
            <person name="Shah N."/>
            <person name="Bhonagiri V."/>
            <person name="Nash W.E."/>
            <person name="Hallsworth-Pepin K."/>
            <person name="Wilson R.K."/>
            <person name="McClelland M."/>
            <person name="Forsythe S.J."/>
        </authorList>
    </citation>
    <scope>NUCLEOTIDE SEQUENCE [LARGE SCALE GENOMIC DNA]</scope>
    <source>
        <strain evidence="2 3">ATCC BAA-894</strain>
    </source>
</reference>
<feature type="transmembrane region" description="Helical" evidence="1">
    <location>
        <begin position="80"/>
        <end position="102"/>
    </location>
</feature>
<keyword evidence="1" id="KW-0472">Membrane</keyword>
<feature type="transmembrane region" description="Helical" evidence="1">
    <location>
        <begin position="45"/>
        <end position="68"/>
    </location>
</feature>
<evidence type="ECO:0000256" key="1">
    <source>
        <dbReference type="SAM" id="Phobius"/>
    </source>
</evidence>
<dbReference type="HOGENOM" id="CLU_2104927_0_0_6"/>
<dbReference type="EMBL" id="CP000783">
    <property type="protein sequence ID" value="ABU76917.1"/>
    <property type="molecule type" value="Genomic_DNA"/>
</dbReference>
<keyword evidence="1" id="KW-1133">Transmembrane helix</keyword>
<evidence type="ECO:0000313" key="3">
    <source>
        <dbReference type="Proteomes" id="UP000000260"/>
    </source>
</evidence>
<keyword evidence="3" id="KW-1185">Reference proteome</keyword>
<sequence>MPGEKRKKGEHCALLSLFNAACFMHHMCPVRTLRARCLASTAVSGATAAVTVLATFTPSFRGAFTVIFKITPALLATFMTCFRCAFWVVFKITAAVLTAFLACFRRALTILCEIT</sequence>
<evidence type="ECO:0000313" key="2">
    <source>
        <dbReference type="EMBL" id="ABU76917.1"/>
    </source>
</evidence>
<organism evidence="2 3">
    <name type="scientific">Cronobacter sakazakii (strain ATCC BAA-894)</name>
    <name type="common">Enterobacter sakazakii</name>
    <dbReference type="NCBI Taxonomy" id="290339"/>
    <lineage>
        <taxon>Bacteria</taxon>
        <taxon>Pseudomonadati</taxon>
        <taxon>Pseudomonadota</taxon>
        <taxon>Gammaproteobacteria</taxon>
        <taxon>Enterobacterales</taxon>
        <taxon>Enterobacteriaceae</taxon>
        <taxon>Cronobacter</taxon>
    </lineage>
</organism>
<proteinExistence type="predicted"/>
<dbReference type="KEGG" id="esa:ESA_01663"/>
<protein>
    <submittedName>
        <fullName evidence="2">Uncharacterized protein</fullName>
    </submittedName>
</protein>